<evidence type="ECO:0000313" key="5">
    <source>
        <dbReference type="EMBL" id="MBM7473445.1"/>
    </source>
</evidence>
<keyword evidence="6" id="KW-1185">Reference proteome</keyword>
<evidence type="ECO:0000256" key="1">
    <source>
        <dbReference type="ARBA" id="ARBA00023125"/>
    </source>
</evidence>
<dbReference type="InterPro" id="IPR039420">
    <property type="entry name" value="WalR-like"/>
</dbReference>
<evidence type="ECO:0000313" key="6">
    <source>
        <dbReference type="Proteomes" id="UP000776164"/>
    </source>
</evidence>
<dbReference type="InterPro" id="IPR011006">
    <property type="entry name" value="CheY-like_superfamily"/>
</dbReference>
<dbReference type="RefSeq" id="WP_205110933.1">
    <property type="nucleotide sequence ID" value="NZ_BAAAHT010000001.1"/>
</dbReference>
<name>A0ABS2L8L9_9MICO</name>
<dbReference type="Gene3D" id="3.40.50.2300">
    <property type="match status" value="1"/>
</dbReference>
<dbReference type="GO" id="GO:0003677">
    <property type="term" value="F:DNA binding"/>
    <property type="evidence" value="ECO:0007669"/>
    <property type="project" value="UniProtKB-KW"/>
</dbReference>
<dbReference type="Pfam" id="PF00072">
    <property type="entry name" value="Response_reg"/>
    <property type="match status" value="1"/>
</dbReference>
<gene>
    <name evidence="5" type="ORF">JOE66_003079</name>
</gene>
<feature type="region of interest" description="Disordered" evidence="3">
    <location>
        <begin position="133"/>
        <end position="184"/>
    </location>
</feature>
<dbReference type="PROSITE" id="PS50110">
    <property type="entry name" value="RESPONSE_REGULATORY"/>
    <property type="match status" value="1"/>
</dbReference>
<accession>A0ABS2L8L9</accession>
<feature type="domain" description="Response regulatory" evidence="4">
    <location>
        <begin position="7"/>
        <end position="122"/>
    </location>
</feature>
<keyword evidence="2" id="KW-0597">Phosphoprotein</keyword>
<dbReference type="InterPro" id="IPR001789">
    <property type="entry name" value="Sig_transdc_resp-reg_receiver"/>
</dbReference>
<dbReference type="EMBL" id="JAFBBU010000001">
    <property type="protein sequence ID" value="MBM7473445.1"/>
    <property type="molecule type" value="Genomic_DNA"/>
</dbReference>
<protein>
    <submittedName>
        <fullName evidence="5">DNA-binding NarL/FixJ family response regulator</fullName>
    </submittedName>
</protein>
<dbReference type="Proteomes" id="UP000776164">
    <property type="component" value="Unassembled WGS sequence"/>
</dbReference>
<proteinExistence type="predicted"/>
<sequence length="252" mass="26857">MTEKRKRLAIIDDHTLVLDGLSTWFAANAPDFDLVISVSVWSELIRHPAFPPDVVLMDFQLVEPLTIESRVGLCKAAGAAVVVMSAVTSTAEIGRILNAGASRFVPKSQPAAELLAAVRAAVAPPPAWEYTPAWGSKPASGTQGEVPAGLAGVNAGPQSQIQLPSGLQSPAGLPPSQPTVPRRPRFSDKDIAILNLYANGHNPVEVAMMQNIRAGAVRKALERMRAAYEKVGRPADDRETLIRRAAEDGFLS</sequence>
<evidence type="ECO:0000256" key="2">
    <source>
        <dbReference type="PROSITE-ProRule" id="PRU00169"/>
    </source>
</evidence>
<reference evidence="5 6" key="1">
    <citation type="submission" date="2021-01" db="EMBL/GenBank/DDBJ databases">
        <title>Sequencing the genomes of 1000 actinobacteria strains.</title>
        <authorList>
            <person name="Klenk H.-P."/>
        </authorList>
    </citation>
    <scope>NUCLEOTIDE SEQUENCE [LARGE SCALE GENOMIC DNA]</scope>
    <source>
        <strain evidence="5 6">DSM 13057</strain>
    </source>
</reference>
<feature type="compositionally biased region" description="Polar residues" evidence="3">
    <location>
        <begin position="156"/>
        <end position="168"/>
    </location>
</feature>
<comment type="caution">
    <text evidence="5">The sequence shown here is derived from an EMBL/GenBank/DDBJ whole genome shotgun (WGS) entry which is preliminary data.</text>
</comment>
<organism evidence="5 6">
    <name type="scientific">Subtercola frigoramans</name>
    <dbReference type="NCBI Taxonomy" id="120298"/>
    <lineage>
        <taxon>Bacteria</taxon>
        <taxon>Bacillati</taxon>
        <taxon>Actinomycetota</taxon>
        <taxon>Actinomycetes</taxon>
        <taxon>Micrococcales</taxon>
        <taxon>Microbacteriaceae</taxon>
        <taxon>Subtercola</taxon>
    </lineage>
</organism>
<dbReference type="PANTHER" id="PTHR43214">
    <property type="entry name" value="TWO-COMPONENT RESPONSE REGULATOR"/>
    <property type="match status" value="1"/>
</dbReference>
<feature type="modified residue" description="4-aspartylphosphate" evidence="2">
    <location>
        <position position="58"/>
    </location>
</feature>
<evidence type="ECO:0000256" key="3">
    <source>
        <dbReference type="SAM" id="MobiDB-lite"/>
    </source>
</evidence>
<evidence type="ECO:0000259" key="4">
    <source>
        <dbReference type="PROSITE" id="PS50110"/>
    </source>
</evidence>
<dbReference type="SMART" id="SM00448">
    <property type="entry name" value="REC"/>
    <property type="match status" value="1"/>
</dbReference>
<keyword evidence="1 5" id="KW-0238">DNA-binding</keyword>
<dbReference type="SUPFAM" id="SSF52172">
    <property type="entry name" value="CheY-like"/>
    <property type="match status" value="1"/>
</dbReference>